<organism evidence="2 3">
    <name type="scientific">Austropuccinia psidii MF-1</name>
    <dbReference type="NCBI Taxonomy" id="1389203"/>
    <lineage>
        <taxon>Eukaryota</taxon>
        <taxon>Fungi</taxon>
        <taxon>Dikarya</taxon>
        <taxon>Basidiomycota</taxon>
        <taxon>Pucciniomycotina</taxon>
        <taxon>Pucciniomycetes</taxon>
        <taxon>Pucciniales</taxon>
        <taxon>Sphaerophragmiaceae</taxon>
        <taxon>Austropuccinia</taxon>
    </lineage>
</organism>
<sequence length="113" mass="13314">MSPTQSRKNGKPRREDLVVHEEVTRENSGFTHPQMALTQSFFHQSEMRQKRDQSFKAHNMEKGVRQKHKKRWLKVELPVTVHGMRSAVYAHFLFLLKVKDKDFSSLPEPSIIE</sequence>
<reference evidence="2" key="1">
    <citation type="submission" date="2021-03" db="EMBL/GenBank/DDBJ databases">
        <title>Draft genome sequence of rust myrtle Austropuccinia psidii MF-1, a brazilian biotype.</title>
        <authorList>
            <person name="Quecine M.C."/>
            <person name="Pachon D.M.R."/>
            <person name="Bonatelli M.L."/>
            <person name="Correr F.H."/>
            <person name="Franceschini L.M."/>
            <person name="Leite T.F."/>
            <person name="Margarido G.R.A."/>
            <person name="Almeida C.A."/>
            <person name="Ferrarezi J.A."/>
            <person name="Labate C.A."/>
        </authorList>
    </citation>
    <scope>NUCLEOTIDE SEQUENCE</scope>
    <source>
        <strain evidence="2">MF-1</strain>
    </source>
</reference>
<dbReference type="AlphaFoldDB" id="A0A9Q3ECI0"/>
<dbReference type="EMBL" id="AVOT02025179">
    <property type="protein sequence ID" value="MBW0516321.1"/>
    <property type="molecule type" value="Genomic_DNA"/>
</dbReference>
<dbReference type="Proteomes" id="UP000765509">
    <property type="component" value="Unassembled WGS sequence"/>
</dbReference>
<comment type="caution">
    <text evidence="2">The sequence shown here is derived from an EMBL/GenBank/DDBJ whole genome shotgun (WGS) entry which is preliminary data.</text>
</comment>
<protein>
    <submittedName>
        <fullName evidence="2">Uncharacterized protein</fullName>
    </submittedName>
</protein>
<name>A0A9Q3ECI0_9BASI</name>
<evidence type="ECO:0000313" key="2">
    <source>
        <dbReference type="EMBL" id="MBW0516321.1"/>
    </source>
</evidence>
<evidence type="ECO:0000256" key="1">
    <source>
        <dbReference type="SAM" id="MobiDB-lite"/>
    </source>
</evidence>
<evidence type="ECO:0000313" key="3">
    <source>
        <dbReference type="Proteomes" id="UP000765509"/>
    </source>
</evidence>
<feature type="region of interest" description="Disordered" evidence="1">
    <location>
        <begin position="47"/>
        <end position="67"/>
    </location>
</feature>
<feature type="compositionally biased region" description="Basic and acidic residues" evidence="1">
    <location>
        <begin position="47"/>
        <end position="64"/>
    </location>
</feature>
<proteinExistence type="predicted"/>
<keyword evidence="3" id="KW-1185">Reference proteome</keyword>
<accession>A0A9Q3ECI0</accession>
<gene>
    <name evidence="2" type="ORF">O181_056036</name>
</gene>